<organism evidence="6">
    <name type="scientific">Amphimedon queenslandica</name>
    <name type="common">Sponge</name>
    <dbReference type="NCBI Taxonomy" id="400682"/>
    <lineage>
        <taxon>Eukaryota</taxon>
        <taxon>Metazoa</taxon>
        <taxon>Porifera</taxon>
        <taxon>Demospongiae</taxon>
        <taxon>Heteroscleromorpha</taxon>
        <taxon>Haplosclerida</taxon>
        <taxon>Niphatidae</taxon>
        <taxon>Amphimedon</taxon>
    </lineage>
</organism>
<dbReference type="InterPro" id="IPR003644">
    <property type="entry name" value="Calx_beta"/>
</dbReference>
<gene>
    <name evidence="6" type="primary">109581760</name>
</gene>
<keyword evidence="7" id="KW-1185">Reference proteome</keyword>
<accession>A0A1X7UXA0</accession>
<reference evidence="6" key="2">
    <citation type="submission" date="2017-05" db="UniProtKB">
        <authorList>
            <consortium name="EnsemblMetazoa"/>
        </authorList>
    </citation>
    <scope>IDENTIFICATION</scope>
</reference>
<feature type="chain" id="PRO_5010863544" description="Calx-beta domain-containing protein" evidence="4">
    <location>
        <begin position="22"/>
        <end position="173"/>
    </location>
</feature>
<sequence length="173" mass="18813">MFKYLIIFLEFIPLIVAPGHSLIPTFSFEAAMLSVSEGDNSVEVCISAHDGNSPPYVLNVSTDGDAALHSDYVVPDPFDFTFPVTDISVCNNVTIVNDRLSEKNETLILTIPSSSSGSYELGSITTLTITIVDDDVTDCPSCKDRLFLFVCKNKEMRGDLLPLPCSSLLAENP</sequence>
<evidence type="ECO:0000256" key="2">
    <source>
        <dbReference type="ARBA" id="ARBA00022737"/>
    </source>
</evidence>
<dbReference type="Gene3D" id="2.60.40.2030">
    <property type="match status" value="1"/>
</dbReference>
<keyword evidence="2" id="KW-0677">Repeat</keyword>
<dbReference type="Pfam" id="PF03160">
    <property type="entry name" value="Calx-beta"/>
    <property type="match status" value="1"/>
</dbReference>
<dbReference type="AlphaFoldDB" id="A0A1X7UXA0"/>
<feature type="signal peptide" evidence="4">
    <location>
        <begin position="1"/>
        <end position="21"/>
    </location>
</feature>
<keyword evidence="3" id="KW-0106">Calcium</keyword>
<dbReference type="GO" id="GO:0007154">
    <property type="term" value="P:cell communication"/>
    <property type="evidence" value="ECO:0007669"/>
    <property type="project" value="InterPro"/>
</dbReference>
<evidence type="ECO:0000313" key="6">
    <source>
        <dbReference type="EnsemblMetazoa" id="Aqu2.1.32595_001"/>
    </source>
</evidence>
<protein>
    <recommendedName>
        <fullName evidence="5">Calx-beta domain-containing protein</fullName>
    </recommendedName>
</protein>
<dbReference type="InParanoid" id="A0A1X7UXA0"/>
<evidence type="ECO:0000256" key="1">
    <source>
        <dbReference type="ARBA" id="ARBA00022729"/>
    </source>
</evidence>
<evidence type="ECO:0000259" key="5">
    <source>
        <dbReference type="Pfam" id="PF03160"/>
    </source>
</evidence>
<dbReference type="EnsemblMetazoa" id="XM_019996147.1">
    <property type="protein sequence ID" value="XP_019851706.1"/>
    <property type="gene ID" value="LOC109581760"/>
</dbReference>
<dbReference type="SUPFAM" id="SSF141072">
    <property type="entry name" value="CalX-like"/>
    <property type="match status" value="1"/>
</dbReference>
<dbReference type="InterPro" id="IPR038081">
    <property type="entry name" value="CalX-like_sf"/>
</dbReference>
<name>A0A1X7UXA0_AMPQE</name>
<dbReference type="EnsemblMetazoa" id="Aqu2.1.32595_001">
    <property type="protein sequence ID" value="Aqu2.1.32595_001"/>
    <property type="gene ID" value="Aqu2.1.32595"/>
</dbReference>
<dbReference type="Proteomes" id="UP000007879">
    <property type="component" value="Unassembled WGS sequence"/>
</dbReference>
<dbReference type="GO" id="GO:0016020">
    <property type="term" value="C:membrane"/>
    <property type="evidence" value="ECO:0007669"/>
    <property type="project" value="InterPro"/>
</dbReference>
<dbReference type="KEGG" id="aqu:109581760"/>
<keyword evidence="1 4" id="KW-0732">Signal</keyword>
<evidence type="ECO:0000256" key="3">
    <source>
        <dbReference type="ARBA" id="ARBA00022837"/>
    </source>
</evidence>
<proteinExistence type="predicted"/>
<feature type="domain" description="Calx-beta" evidence="5">
    <location>
        <begin position="24"/>
        <end position="135"/>
    </location>
</feature>
<evidence type="ECO:0000256" key="4">
    <source>
        <dbReference type="SAM" id="SignalP"/>
    </source>
</evidence>
<evidence type="ECO:0000313" key="7">
    <source>
        <dbReference type="Proteomes" id="UP000007879"/>
    </source>
</evidence>
<reference evidence="7" key="1">
    <citation type="journal article" date="2010" name="Nature">
        <title>The Amphimedon queenslandica genome and the evolution of animal complexity.</title>
        <authorList>
            <person name="Srivastava M."/>
            <person name="Simakov O."/>
            <person name="Chapman J."/>
            <person name="Fahey B."/>
            <person name="Gauthier M.E."/>
            <person name="Mitros T."/>
            <person name="Richards G.S."/>
            <person name="Conaco C."/>
            <person name="Dacre M."/>
            <person name="Hellsten U."/>
            <person name="Larroux C."/>
            <person name="Putnam N.H."/>
            <person name="Stanke M."/>
            <person name="Adamska M."/>
            <person name="Darling A."/>
            <person name="Degnan S.M."/>
            <person name="Oakley T.H."/>
            <person name="Plachetzki D.C."/>
            <person name="Zhai Y."/>
            <person name="Adamski M."/>
            <person name="Calcino A."/>
            <person name="Cummins S.F."/>
            <person name="Goodstein D.M."/>
            <person name="Harris C."/>
            <person name="Jackson D.J."/>
            <person name="Leys S.P."/>
            <person name="Shu S."/>
            <person name="Woodcroft B.J."/>
            <person name="Vervoort M."/>
            <person name="Kosik K.S."/>
            <person name="Manning G."/>
            <person name="Degnan B.M."/>
            <person name="Rokhsar D.S."/>
        </authorList>
    </citation>
    <scope>NUCLEOTIDE SEQUENCE [LARGE SCALE GENOMIC DNA]</scope>
</reference>